<feature type="binding site" evidence="18">
    <location>
        <position position="351"/>
    </location>
    <ligand>
        <name>UDP-N-acetyl-alpha-D-glucosamine</name>
        <dbReference type="ChEBI" id="CHEBI:57705"/>
    </ligand>
</feature>
<dbReference type="HAMAP" id="MF_01631">
    <property type="entry name" value="GlmU"/>
    <property type="match status" value="1"/>
</dbReference>
<keyword evidence="14 18" id="KW-0961">Cell wall biogenesis/degradation</keyword>
<evidence type="ECO:0000256" key="18">
    <source>
        <dbReference type="HAMAP-Rule" id="MF_01631"/>
    </source>
</evidence>
<protein>
    <recommendedName>
        <fullName evidence="18">Bifunctional protein GlmU</fullName>
    </recommendedName>
    <domain>
        <recommendedName>
            <fullName evidence="18">UDP-N-acetylglucosamine pyrophosphorylase</fullName>
            <ecNumber evidence="18">2.7.7.23</ecNumber>
        </recommendedName>
        <alternativeName>
            <fullName evidence="18">N-acetylglucosamine-1-phosphate uridyltransferase</fullName>
        </alternativeName>
    </domain>
    <domain>
        <recommendedName>
            <fullName evidence="18">Glucosamine-1-phosphate N-acetyltransferase</fullName>
            <ecNumber evidence="18">2.3.1.157</ecNumber>
        </recommendedName>
    </domain>
</protein>
<feature type="region of interest" description="Pyrophosphorylase" evidence="18">
    <location>
        <begin position="1"/>
        <end position="231"/>
    </location>
</feature>
<comment type="pathway">
    <text evidence="18">Nucleotide-sugar biosynthesis; UDP-N-acetyl-alpha-D-glucosamine biosynthesis; UDP-N-acetyl-alpha-D-glucosamine from N-acetyl-alpha-D-glucosamine 1-phosphate: step 1/1.</text>
</comment>
<dbReference type="UniPathway" id="UPA00973"/>
<comment type="cofactor">
    <cofactor evidence="18">
        <name>Mg(2+)</name>
        <dbReference type="ChEBI" id="CHEBI:18420"/>
    </cofactor>
    <text evidence="18">Binds 1 Mg(2+) ion per subunit.</text>
</comment>
<feature type="domain" description="MobA-like NTP transferase" evidence="20">
    <location>
        <begin position="8"/>
        <end position="134"/>
    </location>
</feature>
<comment type="pathway">
    <text evidence="18">Nucleotide-sugar biosynthesis; UDP-N-acetyl-alpha-D-glucosamine biosynthesis; N-acetyl-alpha-D-glucosamine 1-phosphate from alpha-D-glucosamine 6-phosphate (route II): step 2/2.</text>
</comment>
<keyword evidence="12 18" id="KW-0511">Multifunctional enzyme</keyword>
<evidence type="ECO:0000256" key="14">
    <source>
        <dbReference type="ARBA" id="ARBA00023316"/>
    </source>
</evidence>
<evidence type="ECO:0000256" key="2">
    <source>
        <dbReference type="ARBA" id="ARBA00007707"/>
    </source>
</evidence>
<feature type="binding site" evidence="18">
    <location>
        <position position="390"/>
    </location>
    <ligand>
        <name>acetyl-CoA</name>
        <dbReference type="ChEBI" id="CHEBI:57288"/>
    </ligand>
</feature>
<dbReference type="Proteomes" id="UP000264310">
    <property type="component" value="Unassembled WGS sequence"/>
</dbReference>
<dbReference type="InterPro" id="IPR029044">
    <property type="entry name" value="Nucleotide-diphossugar_trans"/>
</dbReference>
<feature type="binding site" evidence="18">
    <location>
        <position position="107"/>
    </location>
    <ligand>
        <name>Mg(2+)</name>
        <dbReference type="ChEBI" id="CHEBI:18420"/>
    </ligand>
</feature>
<evidence type="ECO:0000256" key="11">
    <source>
        <dbReference type="ARBA" id="ARBA00022984"/>
    </source>
</evidence>
<dbReference type="PROSITE" id="PS00101">
    <property type="entry name" value="HEXAPEP_TRANSFERASES"/>
    <property type="match status" value="1"/>
</dbReference>
<evidence type="ECO:0000256" key="9">
    <source>
        <dbReference type="ARBA" id="ARBA00022842"/>
    </source>
</evidence>
<organism evidence="21 22">
    <name type="scientific">Fulvimarina endophytica</name>
    <dbReference type="NCBI Taxonomy" id="2293836"/>
    <lineage>
        <taxon>Bacteria</taxon>
        <taxon>Pseudomonadati</taxon>
        <taxon>Pseudomonadota</taxon>
        <taxon>Alphaproteobacteria</taxon>
        <taxon>Hyphomicrobiales</taxon>
        <taxon>Aurantimonadaceae</taxon>
        <taxon>Fulvimarina</taxon>
    </lineage>
</organism>
<feature type="binding site" evidence="18">
    <location>
        <position position="229"/>
    </location>
    <ligand>
        <name>Mg(2+)</name>
        <dbReference type="ChEBI" id="CHEBI:18420"/>
    </ligand>
</feature>
<feature type="binding site" evidence="18">
    <location>
        <position position="365"/>
    </location>
    <ligand>
        <name>acetyl-CoA</name>
        <dbReference type="ChEBI" id="CHEBI:57288"/>
    </ligand>
</feature>
<dbReference type="InterPro" id="IPR005882">
    <property type="entry name" value="Bifunctional_GlmU"/>
</dbReference>
<dbReference type="GO" id="GO:0019134">
    <property type="term" value="F:glucosamine-1-phosphate N-acetyltransferase activity"/>
    <property type="evidence" value="ECO:0007669"/>
    <property type="project" value="UniProtKB-UniRule"/>
</dbReference>
<feature type="binding site" evidence="18">
    <location>
        <begin position="10"/>
        <end position="13"/>
    </location>
    <ligand>
        <name>UDP-N-acetyl-alpha-D-glucosamine</name>
        <dbReference type="ChEBI" id="CHEBI:57705"/>
    </ligand>
</feature>
<evidence type="ECO:0000256" key="8">
    <source>
        <dbReference type="ARBA" id="ARBA00022737"/>
    </source>
</evidence>
<comment type="caution">
    <text evidence="18">Lacks conserved residue(s) required for the propagation of feature annotation.</text>
</comment>
<comment type="similarity">
    <text evidence="2 18">In the C-terminal section; belongs to the transferase hexapeptide repeat family.</text>
</comment>
<dbReference type="Pfam" id="PF12804">
    <property type="entry name" value="NTP_transf_3"/>
    <property type="match status" value="1"/>
</dbReference>
<dbReference type="InterPro" id="IPR011004">
    <property type="entry name" value="Trimer_LpxA-like_sf"/>
</dbReference>
<feature type="binding site" evidence="18">
    <location>
        <begin position="371"/>
        <end position="372"/>
    </location>
    <ligand>
        <name>acetyl-CoA</name>
        <dbReference type="ChEBI" id="CHEBI:57288"/>
    </ligand>
</feature>
<proteinExistence type="inferred from homology"/>
<evidence type="ECO:0000256" key="3">
    <source>
        <dbReference type="ARBA" id="ARBA00007947"/>
    </source>
</evidence>
<feature type="compositionally biased region" description="Basic and acidic residues" evidence="19">
    <location>
        <begin position="437"/>
        <end position="446"/>
    </location>
</feature>
<dbReference type="GO" id="GO:0008360">
    <property type="term" value="P:regulation of cell shape"/>
    <property type="evidence" value="ECO:0007669"/>
    <property type="project" value="UniProtKB-KW"/>
</dbReference>
<feature type="binding site" evidence="18">
    <location>
        <position position="172"/>
    </location>
    <ligand>
        <name>UDP-N-acetyl-alpha-D-glucosamine</name>
        <dbReference type="ChEBI" id="CHEBI:57705"/>
    </ligand>
</feature>
<evidence type="ECO:0000256" key="10">
    <source>
        <dbReference type="ARBA" id="ARBA00022960"/>
    </source>
</evidence>
<evidence type="ECO:0000256" key="6">
    <source>
        <dbReference type="ARBA" id="ARBA00022695"/>
    </source>
</evidence>
<dbReference type="GO" id="GO:0016020">
    <property type="term" value="C:membrane"/>
    <property type="evidence" value="ECO:0007669"/>
    <property type="project" value="GOC"/>
</dbReference>
<dbReference type="EC" id="2.7.7.23" evidence="18"/>
<dbReference type="GO" id="GO:0003977">
    <property type="term" value="F:UDP-N-acetylglucosamine diphosphorylase activity"/>
    <property type="evidence" value="ECO:0007669"/>
    <property type="project" value="UniProtKB-UniRule"/>
</dbReference>
<evidence type="ECO:0000256" key="12">
    <source>
        <dbReference type="ARBA" id="ARBA00023268"/>
    </source>
</evidence>
<dbReference type="InterPro" id="IPR018357">
    <property type="entry name" value="Hexapep_transf_CS"/>
</dbReference>
<dbReference type="CDD" id="cd03353">
    <property type="entry name" value="LbH_GlmU_C"/>
    <property type="match status" value="1"/>
</dbReference>
<comment type="subcellular location">
    <subcellularLocation>
        <location evidence="1 18">Cytoplasm</location>
    </subcellularLocation>
</comment>
<dbReference type="Gene3D" id="3.90.550.10">
    <property type="entry name" value="Spore Coat Polysaccharide Biosynthesis Protein SpsA, Chain A"/>
    <property type="match status" value="1"/>
</dbReference>
<feature type="region of interest" description="N-acetyltransferase" evidence="18">
    <location>
        <begin position="253"/>
        <end position="453"/>
    </location>
</feature>
<feature type="binding site" evidence="18">
    <location>
        <position position="408"/>
    </location>
    <ligand>
        <name>acetyl-CoA</name>
        <dbReference type="ChEBI" id="CHEBI:57288"/>
    </ligand>
</feature>
<evidence type="ECO:0000256" key="17">
    <source>
        <dbReference type="ARBA" id="ARBA00049628"/>
    </source>
</evidence>
<evidence type="ECO:0000259" key="20">
    <source>
        <dbReference type="Pfam" id="PF12804"/>
    </source>
</evidence>
<keyword evidence="10 18" id="KW-0133">Cell shape</keyword>
<dbReference type="InterPro" id="IPR025877">
    <property type="entry name" value="MobA-like_NTP_Trfase"/>
</dbReference>
<dbReference type="SUPFAM" id="SSF53448">
    <property type="entry name" value="Nucleotide-diphospho-sugar transferases"/>
    <property type="match status" value="1"/>
</dbReference>
<keyword evidence="13 18" id="KW-0012">Acyltransferase</keyword>
<dbReference type="SUPFAM" id="SSF51161">
    <property type="entry name" value="Trimeric LpxA-like enzymes"/>
    <property type="match status" value="1"/>
</dbReference>
<evidence type="ECO:0000313" key="21">
    <source>
        <dbReference type="EMBL" id="RFC65167.1"/>
    </source>
</evidence>
<comment type="catalytic activity">
    <reaction evidence="15 18">
        <text>alpha-D-glucosamine 1-phosphate + acetyl-CoA = N-acetyl-alpha-D-glucosamine 1-phosphate + CoA + H(+)</text>
        <dbReference type="Rhea" id="RHEA:13725"/>
        <dbReference type="ChEBI" id="CHEBI:15378"/>
        <dbReference type="ChEBI" id="CHEBI:57287"/>
        <dbReference type="ChEBI" id="CHEBI:57288"/>
        <dbReference type="ChEBI" id="CHEBI:57776"/>
        <dbReference type="ChEBI" id="CHEBI:58516"/>
        <dbReference type="EC" id="2.3.1.157"/>
    </reaction>
</comment>
<comment type="pathway">
    <text evidence="18">Bacterial outer membrane biogenesis; LPS lipid A biosynthesis.</text>
</comment>
<dbReference type="EC" id="2.3.1.157" evidence="18"/>
<evidence type="ECO:0000256" key="7">
    <source>
        <dbReference type="ARBA" id="ARBA00022723"/>
    </source>
</evidence>
<dbReference type="GO" id="GO:0006048">
    <property type="term" value="P:UDP-N-acetylglucosamine biosynthetic process"/>
    <property type="evidence" value="ECO:0007669"/>
    <property type="project" value="UniProtKB-UniPathway"/>
</dbReference>
<dbReference type="PANTHER" id="PTHR43584:SF3">
    <property type="entry name" value="BIFUNCTIONAL PROTEIN GLMU"/>
    <property type="match status" value="1"/>
</dbReference>
<dbReference type="AlphaFoldDB" id="A0A371X7I8"/>
<dbReference type="GO" id="GO:0005737">
    <property type="term" value="C:cytoplasm"/>
    <property type="evidence" value="ECO:0007669"/>
    <property type="project" value="UniProtKB-SubCell"/>
</dbReference>
<comment type="similarity">
    <text evidence="3 18">In the N-terminal section; belongs to the N-acetylglucosamine-1-phosphate uridyltransferase family.</text>
</comment>
<feature type="binding site" evidence="18">
    <location>
        <position position="362"/>
    </location>
    <ligand>
        <name>UDP-N-acetyl-alpha-D-glucosamine</name>
        <dbReference type="ChEBI" id="CHEBI:57705"/>
    </ligand>
</feature>
<dbReference type="GO" id="GO:0009245">
    <property type="term" value="P:lipid A biosynthetic process"/>
    <property type="evidence" value="ECO:0007669"/>
    <property type="project" value="UniProtKB-UniRule"/>
</dbReference>
<evidence type="ECO:0000313" key="22">
    <source>
        <dbReference type="Proteomes" id="UP000264310"/>
    </source>
</evidence>
<dbReference type="RefSeq" id="WP_116682063.1">
    <property type="nucleotide sequence ID" value="NZ_QURL01000002.1"/>
</dbReference>
<evidence type="ECO:0000256" key="13">
    <source>
        <dbReference type="ARBA" id="ARBA00023315"/>
    </source>
</evidence>
<feature type="binding site" evidence="18">
    <location>
        <position position="229"/>
    </location>
    <ligand>
        <name>UDP-N-acetyl-alpha-D-glucosamine</name>
        <dbReference type="ChEBI" id="CHEBI:57705"/>
    </ligand>
</feature>
<evidence type="ECO:0000256" key="1">
    <source>
        <dbReference type="ARBA" id="ARBA00004496"/>
    </source>
</evidence>
<keyword evidence="6 18" id="KW-0548">Nucleotidyltransferase</keyword>
<feature type="region of interest" description="Linker" evidence="18">
    <location>
        <begin position="232"/>
        <end position="252"/>
    </location>
</feature>
<feature type="binding site" evidence="18">
    <location>
        <begin position="82"/>
        <end position="83"/>
    </location>
    <ligand>
        <name>UDP-N-acetyl-alpha-D-glucosamine</name>
        <dbReference type="ChEBI" id="CHEBI:57705"/>
    </ligand>
</feature>
<dbReference type="UniPathway" id="UPA00113">
    <property type="reaction ID" value="UER00532"/>
</dbReference>
<comment type="caution">
    <text evidence="21">The sequence shown here is derived from an EMBL/GenBank/DDBJ whole genome shotgun (WGS) entry which is preliminary data.</text>
</comment>
<dbReference type="PANTHER" id="PTHR43584">
    <property type="entry name" value="NUCLEOTIDYL TRANSFERASE"/>
    <property type="match status" value="1"/>
</dbReference>
<dbReference type="InterPro" id="IPR001451">
    <property type="entry name" value="Hexapep"/>
</dbReference>
<comment type="function">
    <text evidence="17 18">Catalyzes the last two sequential reactions in the de novo biosynthetic pathway for UDP-N-acetylglucosamine (UDP-GlcNAc). The C-terminal domain catalyzes the transfer of acetyl group from acetyl coenzyme A to glucosamine-1-phosphate (GlcN-1-P) to produce N-acetylglucosamine-1-phosphate (GlcNAc-1-P), which is converted into UDP-GlcNAc by the transfer of uridine 5-monophosphate (from uridine 5-triphosphate), a reaction catalyzed by the N-terminal domain.</text>
</comment>
<dbReference type="Pfam" id="PF00132">
    <property type="entry name" value="Hexapep"/>
    <property type="match status" value="2"/>
</dbReference>
<keyword evidence="5 18" id="KW-0808">Transferase</keyword>
<feature type="binding site" evidence="18">
    <location>
        <position position="318"/>
    </location>
    <ligand>
        <name>UDP-N-acetyl-alpha-D-glucosamine</name>
        <dbReference type="ChEBI" id="CHEBI:57705"/>
    </ligand>
</feature>
<evidence type="ECO:0000256" key="5">
    <source>
        <dbReference type="ARBA" id="ARBA00022679"/>
    </source>
</evidence>
<dbReference type="GO" id="GO:0000287">
    <property type="term" value="F:magnesium ion binding"/>
    <property type="evidence" value="ECO:0007669"/>
    <property type="project" value="UniProtKB-UniRule"/>
</dbReference>
<accession>A0A371X7I8</accession>
<dbReference type="GO" id="GO:0009252">
    <property type="term" value="P:peptidoglycan biosynthetic process"/>
    <property type="evidence" value="ECO:0007669"/>
    <property type="project" value="UniProtKB-UniRule"/>
</dbReference>
<feature type="binding site" evidence="18">
    <location>
        <position position="425"/>
    </location>
    <ligand>
        <name>acetyl-CoA</name>
        <dbReference type="ChEBI" id="CHEBI:57288"/>
    </ligand>
</feature>
<comment type="catalytic activity">
    <reaction evidence="16 18">
        <text>N-acetyl-alpha-D-glucosamine 1-phosphate + UTP + H(+) = UDP-N-acetyl-alpha-D-glucosamine + diphosphate</text>
        <dbReference type="Rhea" id="RHEA:13509"/>
        <dbReference type="ChEBI" id="CHEBI:15378"/>
        <dbReference type="ChEBI" id="CHEBI:33019"/>
        <dbReference type="ChEBI" id="CHEBI:46398"/>
        <dbReference type="ChEBI" id="CHEBI:57705"/>
        <dbReference type="ChEBI" id="CHEBI:57776"/>
        <dbReference type="EC" id="2.7.7.23"/>
    </reaction>
</comment>
<evidence type="ECO:0000256" key="4">
    <source>
        <dbReference type="ARBA" id="ARBA00022490"/>
    </source>
</evidence>
<keyword evidence="4 18" id="KW-0963">Cytoplasm</keyword>
<keyword evidence="7 18" id="KW-0479">Metal-binding</keyword>
<dbReference type="InterPro" id="IPR050065">
    <property type="entry name" value="GlmU-like"/>
</dbReference>
<dbReference type="CDD" id="cd02540">
    <property type="entry name" value="GT2_GlmU_N_bac"/>
    <property type="match status" value="1"/>
</dbReference>
<feature type="active site" description="Proton acceptor" evidence="18">
    <location>
        <position position="348"/>
    </location>
</feature>
<dbReference type="NCBIfam" id="NF010933">
    <property type="entry name" value="PRK14353.1"/>
    <property type="match status" value="1"/>
</dbReference>
<reference evidence="21 22" key="1">
    <citation type="submission" date="2018-08" db="EMBL/GenBank/DDBJ databases">
        <title>Fulvimarina sp. 85, whole genome shotgun sequence.</title>
        <authorList>
            <person name="Tuo L."/>
        </authorList>
    </citation>
    <scope>NUCLEOTIDE SEQUENCE [LARGE SCALE GENOMIC DNA]</scope>
    <source>
        <strain evidence="21 22">85</strain>
    </source>
</reference>
<dbReference type="EMBL" id="QURL01000002">
    <property type="protein sequence ID" value="RFC65167.1"/>
    <property type="molecule type" value="Genomic_DNA"/>
</dbReference>
<feature type="binding site" evidence="18">
    <location>
        <position position="77"/>
    </location>
    <ligand>
        <name>UDP-N-acetyl-alpha-D-glucosamine</name>
        <dbReference type="ChEBI" id="CHEBI:57705"/>
    </ligand>
</feature>
<dbReference type="GO" id="GO:0071555">
    <property type="term" value="P:cell wall organization"/>
    <property type="evidence" value="ECO:0007669"/>
    <property type="project" value="UniProtKB-KW"/>
</dbReference>
<gene>
    <name evidence="18 21" type="primary">glmU</name>
    <name evidence="21" type="ORF">DYI37_04775</name>
</gene>
<evidence type="ECO:0000256" key="15">
    <source>
        <dbReference type="ARBA" id="ARBA00048247"/>
    </source>
</evidence>
<feature type="binding site" evidence="18">
    <location>
        <position position="143"/>
    </location>
    <ligand>
        <name>UDP-N-acetyl-alpha-D-glucosamine</name>
        <dbReference type="ChEBI" id="CHEBI:57705"/>
    </ligand>
</feature>
<feature type="binding site" evidence="18">
    <location>
        <position position="336"/>
    </location>
    <ligand>
        <name>UDP-N-acetyl-alpha-D-glucosamine</name>
        <dbReference type="ChEBI" id="CHEBI:57705"/>
    </ligand>
</feature>
<sequence length="453" mass="47252">MSRTCLSIILAAGEGTRMRSSRSKVLHEVAHLPLVRHVARAAIAAGSERLALVVGRDGDKVADAVRKDAENVRTFEQTERLGTGHAVLAAREALAEGYDDVVVLFGDTPLLRPETIERARAVLAEGAGVCVIGFRPADPTGYGRLIEEDGELVAIREEKDASEAERAIGFCNAGIMAFAGDTALDCLDAIGNDNAKGEYYLTDLVAIARGRGLAVKAIEASIAETIGVNNRSELAAVEALWQAGARERAMISGVTLIDPQTVHFAYDTEIGSDVLIEPNVVFGPGAAVASGAVIRAFCHLTGARIGEGSEIGPFARLRPGTDLGERTKVGNFCEVKQATIAAGAKVNHLSYIGDATVGADANIGAGTITCNYDGALKHLTEIGENTFIGSNSSLVAPVKIGAGAYVGSGSVVTEDVEADALAIARGRQVNKPGKGKLIAERNAEAKRAKKSQS</sequence>
<keyword evidence="11 18" id="KW-0573">Peptidoglycan synthesis</keyword>
<dbReference type="GO" id="GO:0000902">
    <property type="term" value="P:cell morphogenesis"/>
    <property type="evidence" value="ECO:0007669"/>
    <property type="project" value="UniProtKB-UniRule"/>
</dbReference>
<evidence type="ECO:0000256" key="16">
    <source>
        <dbReference type="ARBA" id="ARBA00048493"/>
    </source>
</evidence>
<evidence type="ECO:0000256" key="19">
    <source>
        <dbReference type="SAM" id="MobiDB-lite"/>
    </source>
</evidence>
<feature type="binding site" evidence="18">
    <location>
        <position position="24"/>
    </location>
    <ligand>
        <name>UDP-N-acetyl-alpha-D-glucosamine</name>
        <dbReference type="ChEBI" id="CHEBI:57705"/>
    </ligand>
</feature>
<feature type="region of interest" description="Disordered" evidence="19">
    <location>
        <begin position="434"/>
        <end position="453"/>
    </location>
</feature>
<dbReference type="Gene3D" id="2.160.10.10">
    <property type="entry name" value="Hexapeptide repeat proteins"/>
    <property type="match status" value="1"/>
</dbReference>
<keyword evidence="8 18" id="KW-0677">Repeat</keyword>
<comment type="subunit">
    <text evidence="18">Homotrimer.</text>
</comment>
<dbReference type="OrthoDB" id="9775031at2"/>
<name>A0A371X7I8_9HYPH</name>
<dbReference type="NCBIfam" id="TIGR01173">
    <property type="entry name" value="glmU"/>
    <property type="match status" value="1"/>
</dbReference>
<keyword evidence="9 18" id="KW-0460">Magnesium</keyword>
<feature type="binding site" evidence="18">
    <location>
        <position position="157"/>
    </location>
    <ligand>
        <name>UDP-N-acetyl-alpha-D-glucosamine</name>
        <dbReference type="ChEBI" id="CHEBI:57705"/>
    </ligand>
</feature>
<dbReference type="InterPro" id="IPR038009">
    <property type="entry name" value="GlmU_C_LbH"/>
</dbReference>
<keyword evidence="22" id="KW-1185">Reference proteome</keyword>